<sequence length="205" mass="22779">MTGARRARRRSGWFSKNVAALASLVVTVPLAGWWTTKSDYKSWYDAQPRDAVVVADGGTPYQGAVWYAASVEENPEPKRAGAEDPLPPDTTRIRVHFRLQVDDIKTLDEPGLGGCRPHLRASDGRIWDEDILADDYQDRPNSCTGGYDDKPQSWRGPSAQYYVKPVAGKPYEIVAVFVVPKSVAAEVQPTITWATKVPEYLAFPR</sequence>
<evidence type="ECO:0000313" key="1">
    <source>
        <dbReference type="EMBL" id="GAA1705435.1"/>
    </source>
</evidence>
<accession>A0ABP4UH27</accession>
<evidence type="ECO:0008006" key="3">
    <source>
        <dbReference type="Google" id="ProtNLM"/>
    </source>
</evidence>
<reference evidence="2" key="1">
    <citation type="journal article" date="2019" name="Int. J. Syst. Evol. Microbiol.">
        <title>The Global Catalogue of Microorganisms (GCM) 10K type strain sequencing project: providing services to taxonomists for standard genome sequencing and annotation.</title>
        <authorList>
            <consortium name="The Broad Institute Genomics Platform"/>
            <consortium name="The Broad Institute Genome Sequencing Center for Infectious Disease"/>
            <person name="Wu L."/>
            <person name="Ma J."/>
        </authorList>
    </citation>
    <scope>NUCLEOTIDE SEQUENCE [LARGE SCALE GENOMIC DNA]</scope>
    <source>
        <strain evidence="2">JCM 14307</strain>
    </source>
</reference>
<protein>
    <recommendedName>
        <fullName evidence="3">DUF4352 domain-containing protein</fullName>
    </recommendedName>
</protein>
<dbReference type="EMBL" id="BAAANF010000020">
    <property type="protein sequence ID" value="GAA1705435.1"/>
    <property type="molecule type" value="Genomic_DNA"/>
</dbReference>
<evidence type="ECO:0000313" key="2">
    <source>
        <dbReference type="Proteomes" id="UP001500280"/>
    </source>
</evidence>
<comment type="caution">
    <text evidence="1">The sequence shown here is derived from an EMBL/GenBank/DDBJ whole genome shotgun (WGS) entry which is preliminary data.</text>
</comment>
<name>A0ABP4UH27_9ACTN</name>
<organism evidence="1 2">
    <name type="scientific">Kribbella yunnanensis</name>
    <dbReference type="NCBI Taxonomy" id="190194"/>
    <lineage>
        <taxon>Bacteria</taxon>
        <taxon>Bacillati</taxon>
        <taxon>Actinomycetota</taxon>
        <taxon>Actinomycetes</taxon>
        <taxon>Propionibacteriales</taxon>
        <taxon>Kribbellaceae</taxon>
        <taxon>Kribbella</taxon>
    </lineage>
</organism>
<dbReference type="RefSeq" id="WP_344159490.1">
    <property type="nucleotide sequence ID" value="NZ_BAAANF010000020.1"/>
</dbReference>
<gene>
    <name evidence="1" type="ORF">GCM10009745_61390</name>
</gene>
<keyword evidence="2" id="KW-1185">Reference proteome</keyword>
<dbReference type="Proteomes" id="UP001500280">
    <property type="component" value="Unassembled WGS sequence"/>
</dbReference>
<proteinExistence type="predicted"/>